<reference evidence="2" key="1">
    <citation type="submission" date="2021-06" db="EMBL/GenBank/DDBJ databases">
        <title>Comparative genomics, transcriptomics and evolutionary studies reveal genomic signatures of adaptation to plant cell wall in hemibiotrophic fungi.</title>
        <authorList>
            <consortium name="DOE Joint Genome Institute"/>
            <person name="Baroncelli R."/>
            <person name="Diaz J.F."/>
            <person name="Benocci T."/>
            <person name="Peng M."/>
            <person name="Battaglia E."/>
            <person name="Haridas S."/>
            <person name="Andreopoulos W."/>
            <person name="Labutti K."/>
            <person name="Pangilinan J."/>
            <person name="Floch G.L."/>
            <person name="Makela M.R."/>
            <person name="Henrissat B."/>
            <person name="Grigoriev I.V."/>
            <person name="Crouch J.A."/>
            <person name="De Vries R.P."/>
            <person name="Sukno S.A."/>
            <person name="Thon M.R."/>
        </authorList>
    </citation>
    <scope>NUCLEOTIDE SEQUENCE</scope>
    <source>
        <strain evidence="2">MAFF235873</strain>
    </source>
</reference>
<evidence type="ECO:0000256" key="1">
    <source>
        <dbReference type="SAM" id="MobiDB-lite"/>
    </source>
</evidence>
<feature type="compositionally biased region" description="Basic and acidic residues" evidence="1">
    <location>
        <begin position="84"/>
        <end position="97"/>
    </location>
</feature>
<accession>A0AAD9M1T9</accession>
<organism evidence="2 3">
    <name type="scientific">Colletotrichum zoysiae</name>
    <dbReference type="NCBI Taxonomy" id="1216348"/>
    <lineage>
        <taxon>Eukaryota</taxon>
        <taxon>Fungi</taxon>
        <taxon>Dikarya</taxon>
        <taxon>Ascomycota</taxon>
        <taxon>Pezizomycotina</taxon>
        <taxon>Sordariomycetes</taxon>
        <taxon>Hypocreomycetidae</taxon>
        <taxon>Glomerellales</taxon>
        <taxon>Glomerellaceae</taxon>
        <taxon>Colletotrichum</taxon>
        <taxon>Colletotrichum graminicola species complex</taxon>
    </lineage>
</organism>
<dbReference type="EMBL" id="MU842927">
    <property type="protein sequence ID" value="KAK2025873.1"/>
    <property type="molecule type" value="Genomic_DNA"/>
</dbReference>
<feature type="region of interest" description="Disordered" evidence="1">
    <location>
        <begin position="54"/>
        <end position="109"/>
    </location>
</feature>
<feature type="region of interest" description="Disordered" evidence="1">
    <location>
        <begin position="1"/>
        <end position="39"/>
    </location>
</feature>
<dbReference type="AlphaFoldDB" id="A0AAD9M1T9"/>
<keyword evidence="3" id="KW-1185">Reference proteome</keyword>
<name>A0AAD9M1T9_9PEZI</name>
<comment type="caution">
    <text evidence="2">The sequence shown here is derived from an EMBL/GenBank/DDBJ whole genome shotgun (WGS) entry which is preliminary data.</text>
</comment>
<dbReference type="Proteomes" id="UP001232148">
    <property type="component" value="Unassembled WGS sequence"/>
</dbReference>
<protein>
    <submittedName>
        <fullName evidence="2">Uncharacterized protein</fullName>
    </submittedName>
</protein>
<sequence length="118" mass="12865">MSLPSGRLPAPSAANPRAGRLSSVPLHVPATLEPPVSPGPPPMCPKFLHLQPGCSNSHPTTPRMPIFEPSRQHPPQHNALDPINLHHGDTTHAEHTKPRAPRRLNPNYHPLLLLSTTR</sequence>
<proteinExistence type="predicted"/>
<evidence type="ECO:0000313" key="2">
    <source>
        <dbReference type="EMBL" id="KAK2025873.1"/>
    </source>
</evidence>
<evidence type="ECO:0000313" key="3">
    <source>
        <dbReference type="Proteomes" id="UP001232148"/>
    </source>
</evidence>
<gene>
    <name evidence="2" type="ORF">LX32DRAFT_44514</name>
</gene>